<keyword evidence="1 3" id="KW-0697">Rotamase</keyword>
<proteinExistence type="inferred from homology"/>
<comment type="catalytic activity">
    <reaction evidence="3">
        <text>[protein]-peptidylproline (omega=180) = [protein]-peptidylproline (omega=0)</text>
        <dbReference type="Rhea" id="RHEA:16237"/>
        <dbReference type="Rhea" id="RHEA-COMP:10747"/>
        <dbReference type="Rhea" id="RHEA-COMP:10748"/>
        <dbReference type="ChEBI" id="CHEBI:83833"/>
        <dbReference type="ChEBI" id="CHEBI:83834"/>
        <dbReference type="EC" id="5.2.1.8"/>
    </reaction>
</comment>
<organism evidence="6 7">
    <name type="scientific">Candidatus Giovannonibacteria bacterium GW2011_GWA2_44_26</name>
    <dbReference type="NCBI Taxonomy" id="1618648"/>
    <lineage>
        <taxon>Bacteria</taxon>
        <taxon>Candidatus Giovannoniibacteriota</taxon>
    </lineage>
</organism>
<sequence length="189" mass="20701">MKQNYIIAIIVLLILGAGGYFVFIKNNMETPKIQKRTVTIETNMGTIKFETYDADAPKTVQNFITLAQKGFYDNLIFHRVINGFMIQGGDPLGNGTGGPGYQFEDELNPATPSFKAGYKRGVVAMANAGPNTNGSQFFIMLADNPLPHNYTIFGKVISGQDVVDKIGQTPTGPQDRPIEPVIIKNVKVE</sequence>
<dbReference type="SUPFAM" id="SSF50891">
    <property type="entry name" value="Cyclophilin-like"/>
    <property type="match status" value="1"/>
</dbReference>
<evidence type="ECO:0000313" key="7">
    <source>
        <dbReference type="Proteomes" id="UP000033945"/>
    </source>
</evidence>
<accession>A0A0G1IRV7</accession>
<name>A0A0G1IRV7_9BACT</name>
<reference evidence="6 7" key="1">
    <citation type="journal article" date="2015" name="Nature">
        <title>rRNA introns, odd ribosomes, and small enigmatic genomes across a large radiation of phyla.</title>
        <authorList>
            <person name="Brown C.T."/>
            <person name="Hug L.A."/>
            <person name="Thomas B.C."/>
            <person name="Sharon I."/>
            <person name="Castelle C.J."/>
            <person name="Singh A."/>
            <person name="Wilkins M.J."/>
            <person name="Williams K.H."/>
            <person name="Banfield J.F."/>
        </authorList>
    </citation>
    <scope>NUCLEOTIDE SEQUENCE [LARGE SCALE GENOMIC DNA]</scope>
</reference>
<dbReference type="Pfam" id="PF00160">
    <property type="entry name" value="Pro_isomerase"/>
    <property type="match status" value="1"/>
</dbReference>
<evidence type="ECO:0000259" key="5">
    <source>
        <dbReference type="PROSITE" id="PS50072"/>
    </source>
</evidence>
<comment type="function">
    <text evidence="3">PPIases accelerate the folding of proteins. It catalyzes the cis-trans isomerization of proline imidic peptide bonds in oligopeptides.</text>
</comment>
<dbReference type="InterPro" id="IPR020892">
    <property type="entry name" value="Cyclophilin-type_PPIase_CS"/>
</dbReference>
<dbReference type="GO" id="GO:0006457">
    <property type="term" value="P:protein folding"/>
    <property type="evidence" value="ECO:0007669"/>
    <property type="project" value="InterPro"/>
</dbReference>
<dbReference type="InterPro" id="IPR029000">
    <property type="entry name" value="Cyclophilin-like_dom_sf"/>
</dbReference>
<keyword evidence="4" id="KW-0472">Membrane</keyword>
<dbReference type="InterPro" id="IPR044666">
    <property type="entry name" value="Cyclophilin_A-like"/>
</dbReference>
<dbReference type="PANTHER" id="PTHR45625:SF4">
    <property type="entry name" value="PEPTIDYLPROLYL ISOMERASE DOMAIN AND WD REPEAT-CONTAINING PROTEIN 1"/>
    <property type="match status" value="1"/>
</dbReference>
<dbReference type="PROSITE" id="PS00170">
    <property type="entry name" value="CSA_PPIASE_1"/>
    <property type="match status" value="1"/>
</dbReference>
<dbReference type="Gene3D" id="2.40.100.10">
    <property type="entry name" value="Cyclophilin-like"/>
    <property type="match status" value="1"/>
</dbReference>
<comment type="caution">
    <text evidence="6">The sequence shown here is derived from an EMBL/GenBank/DDBJ whole genome shotgun (WGS) entry which is preliminary data.</text>
</comment>
<keyword evidence="4" id="KW-1133">Transmembrane helix</keyword>
<evidence type="ECO:0000256" key="3">
    <source>
        <dbReference type="RuleBase" id="RU363019"/>
    </source>
</evidence>
<keyword evidence="4" id="KW-0812">Transmembrane</keyword>
<dbReference type="PRINTS" id="PR00153">
    <property type="entry name" value="CSAPPISMRASE"/>
</dbReference>
<feature type="transmembrane region" description="Helical" evidence="4">
    <location>
        <begin position="6"/>
        <end position="24"/>
    </location>
</feature>
<dbReference type="EC" id="5.2.1.8" evidence="3"/>
<dbReference type="AlphaFoldDB" id="A0A0G1IRV7"/>
<dbReference type="InterPro" id="IPR002130">
    <property type="entry name" value="Cyclophilin-type_PPIase_dom"/>
</dbReference>
<evidence type="ECO:0000256" key="1">
    <source>
        <dbReference type="ARBA" id="ARBA00023110"/>
    </source>
</evidence>
<dbReference type="CDD" id="cd00317">
    <property type="entry name" value="cyclophilin"/>
    <property type="match status" value="1"/>
</dbReference>
<protein>
    <recommendedName>
        <fullName evidence="3">Peptidyl-prolyl cis-trans isomerase</fullName>
        <shortName evidence="3">PPIase</shortName>
        <ecNumber evidence="3">5.2.1.8</ecNumber>
    </recommendedName>
</protein>
<evidence type="ECO:0000256" key="4">
    <source>
        <dbReference type="SAM" id="Phobius"/>
    </source>
</evidence>
<evidence type="ECO:0000256" key="2">
    <source>
        <dbReference type="ARBA" id="ARBA00023235"/>
    </source>
</evidence>
<keyword evidence="2 3" id="KW-0413">Isomerase</keyword>
<dbReference type="PATRIC" id="fig|1618648.3.peg.794"/>
<gene>
    <name evidence="6" type="ORF">UW55_C0017G0001</name>
</gene>
<dbReference type="PANTHER" id="PTHR45625">
    <property type="entry name" value="PEPTIDYL-PROLYL CIS-TRANS ISOMERASE-RELATED"/>
    <property type="match status" value="1"/>
</dbReference>
<comment type="similarity">
    <text evidence="3">Belongs to the cyclophilin-type PPIase family.</text>
</comment>
<dbReference type="PROSITE" id="PS50072">
    <property type="entry name" value="CSA_PPIASE_2"/>
    <property type="match status" value="1"/>
</dbReference>
<dbReference type="EMBL" id="LCIT01000017">
    <property type="protein sequence ID" value="KKT62106.1"/>
    <property type="molecule type" value="Genomic_DNA"/>
</dbReference>
<feature type="domain" description="PPIase cyclophilin-type" evidence="5">
    <location>
        <begin position="41"/>
        <end position="188"/>
    </location>
</feature>
<evidence type="ECO:0000313" key="6">
    <source>
        <dbReference type="EMBL" id="KKT62106.1"/>
    </source>
</evidence>
<dbReference type="GO" id="GO:0003755">
    <property type="term" value="F:peptidyl-prolyl cis-trans isomerase activity"/>
    <property type="evidence" value="ECO:0007669"/>
    <property type="project" value="UniProtKB-UniRule"/>
</dbReference>
<dbReference type="Proteomes" id="UP000033945">
    <property type="component" value="Unassembled WGS sequence"/>
</dbReference>